<gene>
    <name evidence="1" type="ORF">C5O23_12260</name>
</gene>
<sequence>MIKILIKGEALDLPEGFSMAVEDTNPIFNDQGSQSIPATVPPTRRNNRLTGHVVRVDNAENPNEPERTCIIENGAYQRRGTLNYTSANSRDGITFNVGFDNSTAYEKWKNKKLTELSTLPMWRHSSLAVLMSELNEIYHNADPKTNPLAVFPIVTAIDKEGWLETYSIIDPEKVEILNMWTRTAMQYKALRSVDKVTRTINGTVTEVSVPENYGFTPFVRVWRVLELIFSDLGMSIAANPFKTDNDLARLVVLNNCADSCCQKDVNYIDLMPDVTVEAFMAALWARFGLVYHVDFSTCRVTMAFIGDIINKPAQKDLSNIISEPPVVNYDKGKYIKLSASTSIDCAEPETERFEDFFKNFDSSQIGDSVVENENISFTFNRKTAVWSRYDKVNRKSKEGSTSFFNWDPKTPGVEAEEITSDDEFVPLAHVQIRKPAYGTYGDFADDVPFYLKGMRHNHSYIKGSDGPEGGDTPLAFMFAFTGIETSYDSTEGRFASVTGDTFKDGKQHTTSLLFQYKGGLFDKYWRQYDEILRHGARTIEIKGRLKLQEIQQLDMFRPVMFKGVRCLIDTVNYSLPGGKEIAVEIKLRTIQTQGTYNIATEQNIPNFTLLDTDYYWKYVSDTLQTVYNSTESKNAAIKAWKNANPDYQAPNIYTWPGLAMPVTVQKTGLTWESDPYNADGTCNMEGATRTRQYQARATYEIWELYDVSEGDPDHYETEPGEIPLGQITITITYTVTLVSAHR</sequence>
<protein>
    <submittedName>
        <fullName evidence="1">Uncharacterized protein</fullName>
    </submittedName>
</protein>
<organism evidence="1 2">
    <name type="scientific">Duncaniella muris</name>
    <dbReference type="NCBI Taxonomy" id="2094150"/>
    <lineage>
        <taxon>Bacteria</taxon>
        <taxon>Pseudomonadati</taxon>
        <taxon>Bacteroidota</taxon>
        <taxon>Bacteroidia</taxon>
        <taxon>Bacteroidales</taxon>
        <taxon>Muribaculaceae</taxon>
        <taxon>Duncaniella</taxon>
    </lineage>
</organism>
<dbReference type="EMBL" id="PUEC01000036">
    <property type="protein sequence ID" value="PWB00609.1"/>
    <property type="molecule type" value="Genomic_DNA"/>
</dbReference>
<comment type="caution">
    <text evidence="1">The sequence shown here is derived from an EMBL/GenBank/DDBJ whole genome shotgun (WGS) entry which is preliminary data.</text>
</comment>
<dbReference type="RefSeq" id="WP_107033219.1">
    <property type="nucleotide sequence ID" value="NZ_PUEC01000036.1"/>
</dbReference>
<evidence type="ECO:0000313" key="1">
    <source>
        <dbReference type="EMBL" id="PWB00609.1"/>
    </source>
</evidence>
<reference evidence="2" key="1">
    <citation type="submission" date="2018-02" db="EMBL/GenBank/DDBJ databases">
        <authorList>
            <person name="Clavel T."/>
            <person name="Strowig T."/>
        </authorList>
    </citation>
    <scope>NUCLEOTIDE SEQUENCE [LARGE SCALE GENOMIC DNA]</scope>
    <source>
        <strain evidence="2">DSM 103720</strain>
    </source>
</reference>
<dbReference type="AlphaFoldDB" id="A0A2V1II59"/>
<dbReference type="GeneID" id="82527102"/>
<accession>A0A2V1II59</accession>
<name>A0A2V1II59_9BACT</name>
<evidence type="ECO:0000313" key="2">
    <source>
        <dbReference type="Proteomes" id="UP000244905"/>
    </source>
</evidence>
<proteinExistence type="predicted"/>
<dbReference type="Proteomes" id="UP000244905">
    <property type="component" value="Unassembled WGS sequence"/>
</dbReference>
<keyword evidence="2" id="KW-1185">Reference proteome</keyword>